<sequence>MAGAVFIPLGGLSIDAAWRALYLRRLVSPVITPLGEPSNHTAWRVFKPKSRIKCFPGFRRDGAG</sequence>
<dbReference type="Proteomes" id="UP000004750">
    <property type="component" value="Unassembled WGS sequence"/>
</dbReference>
<dbReference type="STRING" id="797473.HMPREF9080_02439"/>
<gene>
    <name evidence="1" type="ORF">HMPREF9080_02439</name>
</gene>
<organism evidence="1 2">
    <name type="scientific">Cardiobacterium valvarum F0432</name>
    <dbReference type="NCBI Taxonomy" id="797473"/>
    <lineage>
        <taxon>Bacteria</taxon>
        <taxon>Pseudomonadati</taxon>
        <taxon>Pseudomonadota</taxon>
        <taxon>Gammaproteobacteria</taxon>
        <taxon>Cardiobacteriales</taxon>
        <taxon>Cardiobacteriaceae</taxon>
        <taxon>Cardiobacterium</taxon>
    </lineage>
</organism>
<dbReference type="HOGENOM" id="CLU_2859460_0_0_6"/>
<dbReference type="EMBL" id="AGCM01000143">
    <property type="protein sequence ID" value="EHM52272.1"/>
    <property type="molecule type" value="Genomic_DNA"/>
</dbReference>
<accession>G9ZI30</accession>
<dbReference type="AlphaFoldDB" id="G9ZI30"/>
<reference evidence="1 2" key="1">
    <citation type="submission" date="2011-08" db="EMBL/GenBank/DDBJ databases">
        <authorList>
            <person name="Weinstock G."/>
            <person name="Sodergren E."/>
            <person name="Clifton S."/>
            <person name="Fulton L."/>
            <person name="Fulton B."/>
            <person name="Courtney L."/>
            <person name="Fronick C."/>
            <person name="Harrison M."/>
            <person name="Strong C."/>
            <person name="Farmer C."/>
            <person name="Delahaunty K."/>
            <person name="Markovic C."/>
            <person name="Hall O."/>
            <person name="Minx P."/>
            <person name="Tomlinson C."/>
            <person name="Mitreva M."/>
            <person name="Hou S."/>
            <person name="Chen J."/>
            <person name="Wollam A."/>
            <person name="Pepin K.H."/>
            <person name="Johnson M."/>
            <person name="Bhonagiri V."/>
            <person name="Zhang X."/>
            <person name="Suruliraj S."/>
            <person name="Warren W."/>
            <person name="Chinwalla A."/>
            <person name="Mardis E.R."/>
            <person name="Wilson R.K."/>
        </authorList>
    </citation>
    <scope>NUCLEOTIDE SEQUENCE [LARGE SCALE GENOMIC DNA]</scope>
    <source>
        <strain evidence="1 2">F0432</strain>
    </source>
</reference>
<protein>
    <submittedName>
        <fullName evidence="1">Uncharacterized protein</fullName>
    </submittedName>
</protein>
<evidence type="ECO:0000313" key="2">
    <source>
        <dbReference type="Proteomes" id="UP000004750"/>
    </source>
</evidence>
<evidence type="ECO:0000313" key="1">
    <source>
        <dbReference type="EMBL" id="EHM52272.1"/>
    </source>
</evidence>
<proteinExistence type="predicted"/>
<comment type="caution">
    <text evidence="1">The sequence shown here is derived from an EMBL/GenBank/DDBJ whole genome shotgun (WGS) entry which is preliminary data.</text>
</comment>
<name>G9ZI30_9GAMM</name>